<feature type="domain" description="HTH tetR-type" evidence="3">
    <location>
        <begin position="1"/>
        <end position="61"/>
    </location>
</feature>
<evidence type="ECO:0000256" key="2">
    <source>
        <dbReference type="PROSITE-ProRule" id="PRU00335"/>
    </source>
</evidence>
<comment type="caution">
    <text evidence="4">The sequence shown here is derived from an EMBL/GenBank/DDBJ whole genome shotgun (WGS) entry which is preliminary data.</text>
</comment>
<evidence type="ECO:0000313" key="4">
    <source>
        <dbReference type="EMBL" id="MDN3492194.1"/>
    </source>
</evidence>
<keyword evidence="1 2" id="KW-0238">DNA-binding</keyword>
<evidence type="ECO:0000256" key="1">
    <source>
        <dbReference type="ARBA" id="ARBA00023125"/>
    </source>
</evidence>
<organism evidence="4 5">
    <name type="scientific">Winogradskyella bathintestinalis</name>
    <dbReference type="NCBI Taxonomy" id="3035208"/>
    <lineage>
        <taxon>Bacteria</taxon>
        <taxon>Pseudomonadati</taxon>
        <taxon>Bacteroidota</taxon>
        <taxon>Flavobacteriia</taxon>
        <taxon>Flavobacteriales</taxon>
        <taxon>Flavobacteriaceae</taxon>
        <taxon>Winogradskyella</taxon>
    </lineage>
</organism>
<evidence type="ECO:0000313" key="5">
    <source>
        <dbReference type="Proteomes" id="UP001231197"/>
    </source>
</evidence>
<evidence type="ECO:0000259" key="3">
    <source>
        <dbReference type="PROSITE" id="PS50977"/>
    </source>
</evidence>
<feature type="DNA-binding region" description="H-T-H motif" evidence="2">
    <location>
        <begin position="24"/>
        <end position="43"/>
    </location>
</feature>
<dbReference type="Pfam" id="PF00440">
    <property type="entry name" value="TetR_N"/>
    <property type="match status" value="1"/>
</dbReference>
<sequence>MISKAELLTYSINKFTELGSKHVTLDDLAKGLGISKKTIYSFFANKEDLVTCGVESLVNDYKQDINRLIDSNSTDSILCVILIYQRGFEYLKRFKPSFLYGLEKYYPKASRLFNNFVEDLANYTVYKLLLRAQEAGNIKNDVDIELIIKIYFFRIDHLLFKDDNSFEFYDQDTLLKHFIIFNLKGIVASHYSNTIFEKS</sequence>
<dbReference type="EMBL" id="JASDDK010000002">
    <property type="protein sequence ID" value="MDN3492194.1"/>
    <property type="molecule type" value="Genomic_DNA"/>
</dbReference>
<dbReference type="RefSeq" id="WP_290205904.1">
    <property type="nucleotide sequence ID" value="NZ_JASDDK010000002.1"/>
</dbReference>
<proteinExistence type="predicted"/>
<dbReference type="Proteomes" id="UP001231197">
    <property type="component" value="Unassembled WGS sequence"/>
</dbReference>
<dbReference type="Gene3D" id="1.10.357.10">
    <property type="entry name" value="Tetracycline Repressor, domain 2"/>
    <property type="match status" value="1"/>
</dbReference>
<reference evidence="4 5" key="1">
    <citation type="journal article" date="2023" name="Int. J. Syst. Evol. Microbiol.">
        <title>Winogradskyella bathintestinalis sp. nov., isolated from the intestine of the deep-sea loosejaw dragonfish, Malacosteus niger.</title>
        <authorList>
            <person name="Uniacke-Lowe S."/>
            <person name="Johnson C.N."/>
            <person name="Stanton C."/>
            <person name="Hill C."/>
            <person name="Ross P."/>
        </authorList>
    </citation>
    <scope>NUCLEOTIDE SEQUENCE [LARGE SCALE GENOMIC DNA]</scope>
    <source>
        <strain evidence="4 5">APC 3343</strain>
    </source>
</reference>
<gene>
    <name evidence="4" type="ORF">QMA06_05645</name>
</gene>
<keyword evidence="5" id="KW-1185">Reference proteome</keyword>
<protein>
    <submittedName>
        <fullName evidence="4">TetR/AcrR family transcriptional regulator</fullName>
    </submittedName>
</protein>
<accession>A0ABT7ZT96</accession>
<dbReference type="PROSITE" id="PS50977">
    <property type="entry name" value="HTH_TETR_2"/>
    <property type="match status" value="1"/>
</dbReference>
<dbReference type="InterPro" id="IPR001647">
    <property type="entry name" value="HTH_TetR"/>
</dbReference>
<name>A0ABT7ZT96_9FLAO</name>
<dbReference type="SUPFAM" id="SSF46689">
    <property type="entry name" value="Homeodomain-like"/>
    <property type="match status" value="1"/>
</dbReference>
<dbReference type="InterPro" id="IPR009057">
    <property type="entry name" value="Homeodomain-like_sf"/>
</dbReference>